<dbReference type="Gene3D" id="3.20.20.70">
    <property type="entry name" value="Aldolase class I"/>
    <property type="match status" value="1"/>
</dbReference>
<feature type="binding site" evidence="5">
    <location>
        <position position="144"/>
    </location>
    <ligand>
        <name>FMN</name>
        <dbReference type="ChEBI" id="CHEBI:58210"/>
    </ligand>
</feature>
<dbReference type="PROSITE" id="PS51349">
    <property type="entry name" value="FMN_HYDROXY_ACID_DH_2"/>
    <property type="match status" value="1"/>
</dbReference>
<feature type="binding site" evidence="5">
    <location>
        <begin position="365"/>
        <end position="369"/>
    </location>
    <ligand>
        <name>FMN</name>
        <dbReference type="ChEBI" id="CHEBI:58210"/>
    </ligand>
</feature>
<dbReference type="InterPro" id="IPR012133">
    <property type="entry name" value="Alpha-hydoxy_acid_DH_FMN"/>
</dbReference>
<dbReference type="InterPro" id="IPR037396">
    <property type="entry name" value="FMN_HAD"/>
</dbReference>
<dbReference type="PANTHER" id="PTHR10578">
    <property type="entry name" value="S -2-HYDROXY-ACID OXIDASE-RELATED"/>
    <property type="match status" value="1"/>
</dbReference>
<accession>A0A0D7BCY7</accession>
<dbReference type="OrthoDB" id="25826at2759"/>
<feature type="binding site" evidence="5">
    <location>
        <begin position="388"/>
        <end position="389"/>
    </location>
    <ligand>
        <name>FMN</name>
        <dbReference type="ChEBI" id="CHEBI:58210"/>
    </ligand>
</feature>
<feature type="binding site" evidence="5">
    <location>
        <position position="195"/>
    </location>
    <ligand>
        <name>FMN</name>
        <dbReference type="ChEBI" id="CHEBI:58210"/>
    </ligand>
</feature>
<comment type="cofactor">
    <cofactor evidence="1">
        <name>FMN</name>
        <dbReference type="ChEBI" id="CHEBI:58210"/>
    </cofactor>
</comment>
<dbReference type="PANTHER" id="PTHR10578:SF143">
    <property type="entry name" value="FMN-DEPENDENT ALPHA-HYDROXY ACID DEHYDROGENASE PB1A11.03"/>
    <property type="match status" value="1"/>
</dbReference>
<dbReference type="GO" id="GO:0010181">
    <property type="term" value="F:FMN binding"/>
    <property type="evidence" value="ECO:0007669"/>
    <property type="project" value="InterPro"/>
</dbReference>
<feature type="binding site" evidence="5">
    <location>
        <position position="204"/>
    </location>
    <ligand>
        <name>glyoxylate</name>
        <dbReference type="ChEBI" id="CHEBI:36655"/>
    </ligand>
</feature>
<feature type="binding site" evidence="5">
    <location>
        <position position="169"/>
    </location>
    <ligand>
        <name>glyoxylate</name>
        <dbReference type="ChEBI" id="CHEBI:36655"/>
    </ligand>
</feature>
<gene>
    <name evidence="7" type="ORF">CYLTODRAFT_353305</name>
</gene>
<evidence type="ECO:0000256" key="3">
    <source>
        <dbReference type="ARBA" id="ARBA00024042"/>
    </source>
</evidence>
<comment type="similarity">
    <text evidence="3">Belongs to the FMN-dependent alpha-hydroxy acid dehydrogenase family.</text>
</comment>
<evidence type="ECO:0000313" key="8">
    <source>
        <dbReference type="Proteomes" id="UP000054007"/>
    </source>
</evidence>
<reference evidence="7 8" key="1">
    <citation type="journal article" date="2015" name="Fungal Genet. Biol.">
        <title>Evolution of novel wood decay mechanisms in Agaricales revealed by the genome sequences of Fistulina hepatica and Cylindrobasidium torrendii.</title>
        <authorList>
            <person name="Floudas D."/>
            <person name="Held B.W."/>
            <person name="Riley R."/>
            <person name="Nagy L.G."/>
            <person name="Koehler G."/>
            <person name="Ransdell A.S."/>
            <person name="Younus H."/>
            <person name="Chow J."/>
            <person name="Chiniquy J."/>
            <person name="Lipzen A."/>
            <person name="Tritt A."/>
            <person name="Sun H."/>
            <person name="Haridas S."/>
            <person name="LaButti K."/>
            <person name="Ohm R.A."/>
            <person name="Kues U."/>
            <person name="Blanchette R.A."/>
            <person name="Grigoriev I.V."/>
            <person name="Minto R.E."/>
            <person name="Hibbett D.S."/>
        </authorList>
    </citation>
    <scope>NUCLEOTIDE SEQUENCE [LARGE SCALE GENOMIC DNA]</scope>
    <source>
        <strain evidence="7 8">FP15055 ss-10</strain>
    </source>
</reference>
<evidence type="ECO:0000256" key="4">
    <source>
        <dbReference type="PIRSR" id="PIRSR000138-1"/>
    </source>
</evidence>
<dbReference type="GO" id="GO:0016491">
    <property type="term" value="F:oxidoreductase activity"/>
    <property type="evidence" value="ECO:0007669"/>
    <property type="project" value="UniProtKB-KW"/>
</dbReference>
<dbReference type="STRING" id="1314674.A0A0D7BCY7"/>
<feature type="binding site" evidence="5">
    <location>
        <position position="62"/>
    </location>
    <ligand>
        <name>glyoxylate</name>
        <dbReference type="ChEBI" id="CHEBI:36655"/>
    </ligand>
</feature>
<dbReference type="AlphaFoldDB" id="A0A0D7BCY7"/>
<name>A0A0D7BCY7_9AGAR</name>
<keyword evidence="8" id="KW-1185">Reference proteome</keyword>
<evidence type="ECO:0000256" key="5">
    <source>
        <dbReference type="PIRSR" id="PIRSR000138-2"/>
    </source>
</evidence>
<keyword evidence="5" id="KW-0288">FMN</keyword>
<feature type="domain" description="FMN hydroxy acid dehydrogenase" evidence="6">
    <location>
        <begin position="36"/>
        <end position="439"/>
    </location>
</feature>
<evidence type="ECO:0000256" key="1">
    <source>
        <dbReference type="ARBA" id="ARBA00001917"/>
    </source>
</evidence>
<evidence type="ECO:0000259" key="6">
    <source>
        <dbReference type="PROSITE" id="PS51349"/>
    </source>
</evidence>
<feature type="binding site" evidence="5">
    <location>
        <begin position="115"/>
        <end position="117"/>
    </location>
    <ligand>
        <name>FMN</name>
        <dbReference type="ChEBI" id="CHEBI:58210"/>
    </ligand>
</feature>
<dbReference type="PIRSF" id="PIRSF000138">
    <property type="entry name" value="Al-hdrx_acd_dh"/>
    <property type="match status" value="1"/>
</dbReference>
<proteinExistence type="inferred from homology"/>
<dbReference type="EMBL" id="KN880527">
    <property type="protein sequence ID" value="KIY67406.1"/>
    <property type="molecule type" value="Genomic_DNA"/>
</dbReference>
<feature type="binding site" evidence="5">
    <location>
        <position position="303"/>
    </location>
    <ligand>
        <name>FMN</name>
        <dbReference type="ChEBI" id="CHEBI:58210"/>
    </ligand>
</feature>
<dbReference type="Proteomes" id="UP000054007">
    <property type="component" value="Unassembled WGS sequence"/>
</dbReference>
<dbReference type="InterPro" id="IPR013785">
    <property type="entry name" value="Aldolase_TIM"/>
</dbReference>
<dbReference type="InterPro" id="IPR000262">
    <property type="entry name" value="FMN-dep_DH"/>
</dbReference>
<dbReference type="Pfam" id="PF01070">
    <property type="entry name" value="FMN_dh"/>
    <property type="match status" value="1"/>
</dbReference>
<organism evidence="7 8">
    <name type="scientific">Cylindrobasidium torrendii FP15055 ss-10</name>
    <dbReference type="NCBI Taxonomy" id="1314674"/>
    <lineage>
        <taxon>Eukaryota</taxon>
        <taxon>Fungi</taxon>
        <taxon>Dikarya</taxon>
        <taxon>Basidiomycota</taxon>
        <taxon>Agaricomycotina</taxon>
        <taxon>Agaricomycetes</taxon>
        <taxon>Agaricomycetidae</taxon>
        <taxon>Agaricales</taxon>
        <taxon>Marasmiineae</taxon>
        <taxon>Physalacriaceae</taxon>
        <taxon>Cylindrobasidium</taxon>
    </lineage>
</organism>
<feature type="binding site" evidence="5">
    <location>
        <position position="325"/>
    </location>
    <ligand>
        <name>FMN</name>
        <dbReference type="ChEBI" id="CHEBI:58210"/>
    </ligand>
</feature>
<evidence type="ECO:0000256" key="2">
    <source>
        <dbReference type="ARBA" id="ARBA00023002"/>
    </source>
</evidence>
<evidence type="ECO:0000313" key="7">
    <source>
        <dbReference type="EMBL" id="KIY67406.1"/>
    </source>
</evidence>
<keyword evidence="5" id="KW-0285">Flavoprotein</keyword>
<feature type="binding site" evidence="5">
    <location>
        <position position="167"/>
    </location>
    <ligand>
        <name>glyoxylate</name>
        <dbReference type="ChEBI" id="CHEBI:36655"/>
    </ligand>
</feature>
<dbReference type="InterPro" id="IPR008259">
    <property type="entry name" value="FMN_hydac_DH_AS"/>
</dbReference>
<feature type="active site" description="Proton acceptor" evidence="4">
    <location>
        <position position="327"/>
    </location>
</feature>
<keyword evidence="2" id="KW-0560">Oxidoreductase</keyword>
<feature type="binding site" evidence="5">
    <location>
        <position position="327"/>
    </location>
    <ligand>
        <name>glyoxylate</name>
        <dbReference type="ChEBI" id="CHEBI:36655"/>
    </ligand>
</feature>
<sequence length="448" mass="49002">MPTDDGPKLTSPLIGPTTTWSSFVLDQYQSRQPPQPLGTVIFSEYEEKARQKMKKYPEAFMYGRGNAGSGGTYDANLEAFKRYTLVPKVLAPVNLRSVEATLLGKRYPTPLVLGPIGTQCIFAEEGELAPARAGRATSIPFALSTVASRSMEDVAEANGPNGERWFQLYWPRSDDITLSLLSRAKALGYTTLVVTLDNNAVGWRTHDLNATFAPQLHGVGVEVGRSDPVFMSTLDLPADPHNQPAYPYDYRMHDVLLANADLNQMRETRIGLGWVQEVCSGKYRSWEDLKWLQSHWDGPIVLKGILRTSDAETALSLGISGIVVSNHGGRQIDGCIPTMDALASIVARPQIRRAQSEGKFTVFLDSGIRTGTDILKAIALGAQGIFLGRVYLWASAVGGQAGIEQVIRQLMAEVDITLGLLGYNSLDELRLHGDEVLTRIEQAGKAKL</sequence>
<feature type="binding site" evidence="5">
    <location>
        <position position="330"/>
    </location>
    <ligand>
        <name>glyoxylate</name>
        <dbReference type="ChEBI" id="CHEBI:36655"/>
    </ligand>
</feature>
<dbReference type="SUPFAM" id="SSF51395">
    <property type="entry name" value="FMN-linked oxidoreductases"/>
    <property type="match status" value="1"/>
</dbReference>
<dbReference type="PROSITE" id="PS00557">
    <property type="entry name" value="FMN_HYDROXY_ACID_DH_1"/>
    <property type="match status" value="1"/>
</dbReference>
<protein>
    <submittedName>
        <fullName evidence="7">Oxidoreductase</fullName>
    </submittedName>
</protein>